<keyword evidence="3" id="KW-1185">Reference proteome</keyword>
<dbReference type="InterPro" id="IPR008334">
    <property type="entry name" value="5'-Nucleotdase_C"/>
</dbReference>
<dbReference type="Proteomes" id="UP000663452">
    <property type="component" value="Chromosome"/>
</dbReference>
<evidence type="ECO:0000313" key="3">
    <source>
        <dbReference type="Proteomes" id="UP000663452"/>
    </source>
</evidence>
<sequence>MERNLEQVFAADPYKQKGGYILRSSNLMMAYKPYNPSGHRIQHAEIRGKSIQEDQIYRIAGDG</sequence>
<organism evidence="2 3">
    <name type="scientific">Paenibacillus tianjinensis</name>
    <dbReference type="NCBI Taxonomy" id="2810347"/>
    <lineage>
        <taxon>Bacteria</taxon>
        <taxon>Bacillati</taxon>
        <taxon>Bacillota</taxon>
        <taxon>Bacilli</taxon>
        <taxon>Bacillales</taxon>
        <taxon>Paenibacillaceae</taxon>
        <taxon>Paenibacillus</taxon>
    </lineage>
</organism>
<evidence type="ECO:0000313" key="2">
    <source>
        <dbReference type="EMBL" id="QSF42471.1"/>
    </source>
</evidence>
<gene>
    <name evidence="2" type="ORF">JRJ22_14120</name>
</gene>
<dbReference type="Gene3D" id="3.90.780.10">
    <property type="entry name" value="5'-Nucleotidase, C-terminal domain"/>
    <property type="match status" value="1"/>
</dbReference>
<protein>
    <submittedName>
        <fullName evidence="2">5'-nucleotidase C-terminal domain-containing protein</fullName>
    </submittedName>
</protein>
<dbReference type="Pfam" id="PF02872">
    <property type="entry name" value="5_nucleotid_C"/>
    <property type="match status" value="1"/>
</dbReference>
<dbReference type="InterPro" id="IPR036907">
    <property type="entry name" value="5'-Nucleotdase_C_sf"/>
</dbReference>
<reference evidence="2 3" key="1">
    <citation type="submission" date="2021-02" db="EMBL/GenBank/DDBJ databases">
        <title>Paenibacillus tianjinensis sp. nov.</title>
        <authorList>
            <person name="Liu H."/>
        </authorList>
    </citation>
    <scope>NUCLEOTIDE SEQUENCE [LARGE SCALE GENOMIC DNA]</scope>
    <source>
        <strain evidence="2 3">TB2019</strain>
    </source>
</reference>
<proteinExistence type="predicted"/>
<feature type="domain" description="5'-Nucleotidase C-terminal" evidence="1">
    <location>
        <begin position="5"/>
        <end position="61"/>
    </location>
</feature>
<dbReference type="SUPFAM" id="SSF55816">
    <property type="entry name" value="5'-nucleotidase (syn. UDP-sugar hydrolase), C-terminal domain"/>
    <property type="match status" value="1"/>
</dbReference>
<accession>A0ABX7L4R8</accession>
<evidence type="ECO:0000259" key="1">
    <source>
        <dbReference type="Pfam" id="PF02872"/>
    </source>
</evidence>
<dbReference type="EMBL" id="CP070969">
    <property type="protein sequence ID" value="QSF42471.1"/>
    <property type="molecule type" value="Genomic_DNA"/>
</dbReference>
<name>A0ABX7L4R8_9BACL</name>